<feature type="compositionally biased region" description="Acidic residues" evidence="1">
    <location>
        <begin position="1416"/>
        <end position="1428"/>
    </location>
</feature>
<accession>A0AAV9R4R7</accession>
<protein>
    <recommendedName>
        <fullName evidence="4">KICSTOR complex protein SZT2</fullName>
    </recommendedName>
</protein>
<evidence type="ECO:0000313" key="3">
    <source>
        <dbReference type="Proteomes" id="UP001311232"/>
    </source>
</evidence>
<gene>
    <name evidence="2" type="ORF">CRENBAI_010870</name>
</gene>
<dbReference type="EMBL" id="JAHHUM010002326">
    <property type="protein sequence ID" value="KAK5604756.1"/>
    <property type="molecule type" value="Genomic_DNA"/>
</dbReference>
<dbReference type="InterPro" id="IPR033228">
    <property type="entry name" value="SZT2"/>
</dbReference>
<evidence type="ECO:0000313" key="2">
    <source>
        <dbReference type="EMBL" id="KAK5604756.1"/>
    </source>
</evidence>
<feature type="region of interest" description="Disordered" evidence="1">
    <location>
        <begin position="1029"/>
        <end position="1069"/>
    </location>
</feature>
<feature type="compositionally biased region" description="Polar residues" evidence="1">
    <location>
        <begin position="1029"/>
        <end position="1056"/>
    </location>
</feature>
<feature type="region of interest" description="Disordered" evidence="1">
    <location>
        <begin position="1406"/>
        <end position="1433"/>
    </location>
</feature>
<comment type="caution">
    <text evidence="2">The sequence shown here is derived from an EMBL/GenBank/DDBJ whole genome shotgun (WGS) entry which is preliminary data.</text>
</comment>
<dbReference type="GO" id="GO:0005777">
    <property type="term" value="C:peroxisome"/>
    <property type="evidence" value="ECO:0007669"/>
    <property type="project" value="InterPro"/>
</dbReference>
<feature type="compositionally biased region" description="Polar residues" evidence="1">
    <location>
        <begin position="1463"/>
        <end position="1472"/>
    </location>
</feature>
<sequence>MDEQRGKVLVQGCQLDKTNLNEFLHQIYQQLRALESNTAEVLHQKLQQLEEPRQNLNHHNSLEEKPHRKQGMTVVSADMGLVSMVRQGILALQLLPPNSSAGIIIITDGVTSVPDVAVCEMLLNQLRSGTIACSFVQVGGSYSYDCSFGYIPNVELMKFISLATFGSYLPICPEVDDSNQEMNAYHRAFLTYSFLKTPESMNSEYFCVSQDKLFNEHLVSASGNPALVMRRKKHTEKEVHAHLISVVSVRLREGYTIRDISLTKGGTQLEVKLALLWKHNMHIEYLAAATWPLDLSNRSTKVEVTMEGSYDILHDISCTQRKPITSPYRTSVIRRFWNTLQSINQTDQMLVHLQSFNSVPENYMIPESTKNGVPLFYIPPGSTTPVLSLQHSGSKDPSQSQFASYWKPVLSMDTNFWQRWLHMHRIAIILEHDLPVPKHLHTAGNNGRYSTIQCRISHSALTSLLKDCSSFVLVEGYSYVKLIYSSLDQIPTSFYLVRLISKAPCMVLRLGFPIGTPANVRNKIVDELREQILKLRFPHRVQNKEATPKTKRKTVGHVSPSKSPLVPVAKPALSDRPCVVVLSKPLEKLLIRYEKLPLDFRTPFIFNMENFPVPFNSAVPLSMAANRAASSTLASLSRYMLHRRWMWALQSSQGPAVTLQAIAHILSMLSEIRLAEGFHFAATGEGIINMVIELPMKIISSNTDQESHSCIVQYILFPPHSTSSKDSFSTDDDNDTEVEAVDIDSELNLITECWVEPQSGSVMNCMDQHRHFQGLKYQDIPQAIFPRDLACMTTMMTFEYLNQLCQNKDQICSLPTAHKVVQGEVPVSEDSIHMVPFQFDLIQLLPNCQQVELFFLTFNTGVENEDPIHSNSTLPNELLLSLFHTSLEQELSDREVPLAAADYAAFMNHILERERDGHVAPFAWSLIKGKAEKTYSRPGPLNHEEECLKPTYRKDTAGSSTEFMGSTSTLQSFSNAELVDEELLERNSSVPHWRCYAKYINTQQLLLTFLPATFADVLLLMASALGTEPRNTVSTQEDDTLTPSTRSQADSPSGFTSGPDRSESGYSVSSKLHRSSSCGNFSAKSSFLTPLSENHTGPVDFLPVDPDSRLSETDAGTPGSDPGGKEGVQFSEPQNEPLRIGLSRQVSQQSSSDSSHLKCPVYVYNCSLEHLKEQLVHPNSCCQPKDIFFRSLSQDRSSPSTWTDILSQLHKYKELSNYCSLLQEHYHQSYVRGVYRSLQQSYSISSQDILMAMDYCEESLQEIDVTAFLQTLCGHLRVFRESGKAMKLGGGPRPATFSIGEVQEDQAEARTVIVNSCSTTAVEDGCEAKYKGKASQWTLDESKILSFPLTLLQTDSKCEVYPDLHNIIQDKFLMILSRYFKSVPSNPHYYFYFPLPCKKQVDSEDDMSERRCSEELVSEAEPTSEDEIVSGSSLMESDTDLVVEYEDHISSSCQEEGEERSQSDSNTVNQDQDSFSILDGESLLEAEGPQLDMPPLFLHVTCSVSMNSSHGSMPIQTLPTCLGE</sequence>
<keyword evidence="3" id="KW-1185">Reference proteome</keyword>
<evidence type="ECO:0008006" key="4">
    <source>
        <dbReference type="Google" id="ProtNLM"/>
    </source>
</evidence>
<evidence type="ECO:0000256" key="1">
    <source>
        <dbReference type="SAM" id="MobiDB-lite"/>
    </source>
</evidence>
<dbReference type="PANTHER" id="PTHR14918:SF3">
    <property type="entry name" value="KICSTOR COMPLEX PROTEIN SZT2"/>
    <property type="match status" value="1"/>
</dbReference>
<feature type="region of interest" description="Disordered" evidence="1">
    <location>
        <begin position="1449"/>
        <end position="1472"/>
    </location>
</feature>
<name>A0AAV9R4R7_9TELE</name>
<proteinExistence type="predicted"/>
<reference evidence="2 3" key="1">
    <citation type="submission" date="2021-06" db="EMBL/GenBank/DDBJ databases">
        <authorList>
            <person name="Palmer J.M."/>
        </authorList>
    </citation>
    <scope>NUCLEOTIDE SEQUENCE [LARGE SCALE GENOMIC DNA]</scope>
    <source>
        <strain evidence="2 3">MEX-2019</strain>
        <tissue evidence="2">Muscle</tissue>
    </source>
</reference>
<organism evidence="2 3">
    <name type="scientific">Crenichthys baileyi</name>
    <name type="common">White River springfish</name>
    <dbReference type="NCBI Taxonomy" id="28760"/>
    <lineage>
        <taxon>Eukaryota</taxon>
        <taxon>Metazoa</taxon>
        <taxon>Chordata</taxon>
        <taxon>Craniata</taxon>
        <taxon>Vertebrata</taxon>
        <taxon>Euteleostomi</taxon>
        <taxon>Actinopterygii</taxon>
        <taxon>Neopterygii</taxon>
        <taxon>Teleostei</taxon>
        <taxon>Neoteleostei</taxon>
        <taxon>Acanthomorphata</taxon>
        <taxon>Ovalentaria</taxon>
        <taxon>Atherinomorphae</taxon>
        <taxon>Cyprinodontiformes</taxon>
        <taxon>Goodeidae</taxon>
        <taxon>Crenichthys</taxon>
    </lineage>
</organism>
<dbReference type="PANTHER" id="PTHR14918">
    <property type="entry name" value="KICSTOR COMPLEX PROTEIN SZT2"/>
    <property type="match status" value="1"/>
</dbReference>
<dbReference type="Proteomes" id="UP001311232">
    <property type="component" value="Unassembled WGS sequence"/>
</dbReference>
<feature type="region of interest" description="Disordered" evidence="1">
    <location>
        <begin position="1098"/>
        <end position="1131"/>
    </location>
</feature>